<evidence type="ECO:0000313" key="9">
    <source>
        <dbReference type="Proteomes" id="UP000790580"/>
    </source>
</evidence>
<dbReference type="InterPro" id="IPR000914">
    <property type="entry name" value="SBP_5_dom"/>
</dbReference>
<evidence type="ECO:0000256" key="2">
    <source>
        <dbReference type="ARBA" id="ARBA00005695"/>
    </source>
</evidence>
<comment type="similarity">
    <text evidence="2">Belongs to the bacterial solute-binding protein 5 family.</text>
</comment>
<comment type="caution">
    <text evidence="8">The sequence shown here is derived from an EMBL/GenBank/DDBJ whole genome shotgun (WGS) entry which is preliminary data.</text>
</comment>
<feature type="region of interest" description="Disordered" evidence="5">
    <location>
        <begin position="34"/>
        <end position="62"/>
    </location>
</feature>
<feature type="signal peptide" evidence="6">
    <location>
        <begin position="1"/>
        <end position="26"/>
    </location>
</feature>
<gene>
    <name evidence="8" type="ORF">KS407_17335</name>
</gene>
<dbReference type="Gene3D" id="3.40.190.10">
    <property type="entry name" value="Periplasmic binding protein-like II"/>
    <property type="match status" value="1"/>
</dbReference>
<evidence type="ECO:0000256" key="5">
    <source>
        <dbReference type="SAM" id="MobiDB-lite"/>
    </source>
</evidence>
<evidence type="ECO:0000256" key="3">
    <source>
        <dbReference type="ARBA" id="ARBA00022448"/>
    </source>
</evidence>
<keyword evidence="9" id="KW-1185">Reference proteome</keyword>
<dbReference type="PANTHER" id="PTHR30290">
    <property type="entry name" value="PERIPLASMIC BINDING COMPONENT OF ABC TRANSPORTER"/>
    <property type="match status" value="1"/>
</dbReference>
<dbReference type="CDD" id="cd00995">
    <property type="entry name" value="PBP2_NikA_DppA_OppA_like"/>
    <property type="match status" value="1"/>
</dbReference>
<reference evidence="8 9" key="1">
    <citation type="submission" date="2021-06" db="EMBL/GenBank/DDBJ databases">
        <title>Bacillus sp. RD4P76, an endophyte from a halophyte.</title>
        <authorList>
            <person name="Sun J.-Q."/>
        </authorList>
    </citation>
    <scope>NUCLEOTIDE SEQUENCE [LARGE SCALE GENOMIC DNA]</scope>
    <source>
        <strain evidence="8 9">JCM 17098</strain>
    </source>
</reference>
<accession>A0ABS6JX82</accession>
<dbReference type="InterPro" id="IPR039424">
    <property type="entry name" value="SBP_5"/>
</dbReference>
<sequence length="548" mass="60123">MMKQIQDKYFKILLLFLVAGLVFALAACGDDDAGTTGDNDEPSENGEESESNETGDGSIDESAGGVLKLGSGNVNIQAMAVASELRAFHDIFISRMAVEQLGTFDADGGTQPLLAQSWEENPEDATITFQLNEGIEFHDGTAFNAEAVKWNIDEFLESGRNELDDIESVEVLDDYILQVNLKEWNSSILSAIAHFVPISSPTAYEELGKEGLMENPIGTGPYKFVSWDRDEKIVFEKNENYWQDGLPYLDGVEIHFYADSTSAEASLQMGEVDGYISADALMARNIEEMDGYNVKVLETGLGGLAIGLTTDSANPDSPFSDPVVRRAVSYAIDRDAIVDNLQYGFAIASNQWGVPGAPSYNESIEITYDPDKSKELLAEAGYGDGFETILNVSNSPTMMQYATAVQGYLGEVGIEVELNAIEDGLYRELTIAAMEQPWEGLIQYNTRGDHDLATYMPRNFSPQATTFGHNLAHYDDMQELYAQIKSATDAAEVEELSKELQRLAVYEYALGTYVYVTGQPAPLHVSVVDTGINEGHASEWTPHSARFE</sequence>
<protein>
    <submittedName>
        <fullName evidence="8">ABC transporter substrate-binding protein</fullName>
    </submittedName>
</protein>
<name>A0ABS6JX82_9BACI</name>
<feature type="chain" id="PRO_5045875892" evidence="6">
    <location>
        <begin position="27"/>
        <end position="548"/>
    </location>
</feature>
<evidence type="ECO:0000256" key="6">
    <source>
        <dbReference type="SAM" id="SignalP"/>
    </source>
</evidence>
<dbReference type="RefSeq" id="WP_176371478.1">
    <property type="nucleotide sequence ID" value="NZ_JAHQCR010000072.1"/>
</dbReference>
<dbReference type="Pfam" id="PF00496">
    <property type="entry name" value="SBP_bac_5"/>
    <property type="match status" value="1"/>
</dbReference>
<evidence type="ECO:0000259" key="7">
    <source>
        <dbReference type="Pfam" id="PF00496"/>
    </source>
</evidence>
<dbReference type="Proteomes" id="UP000790580">
    <property type="component" value="Unassembled WGS sequence"/>
</dbReference>
<dbReference type="Gene3D" id="3.10.105.10">
    <property type="entry name" value="Dipeptide-binding Protein, Domain 3"/>
    <property type="match status" value="1"/>
</dbReference>
<feature type="compositionally biased region" description="Acidic residues" evidence="5">
    <location>
        <begin position="34"/>
        <end position="53"/>
    </location>
</feature>
<keyword evidence="3" id="KW-0813">Transport</keyword>
<dbReference type="PANTHER" id="PTHR30290:SF10">
    <property type="entry name" value="PERIPLASMIC OLIGOPEPTIDE-BINDING PROTEIN-RELATED"/>
    <property type="match status" value="1"/>
</dbReference>
<comment type="subcellular location">
    <subcellularLocation>
        <location evidence="1">Cell envelope</location>
    </subcellularLocation>
</comment>
<dbReference type="SUPFAM" id="SSF53850">
    <property type="entry name" value="Periplasmic binding protein-like II"/>
    <property type="match status" value="1"/>
</dbReference>
<keyword evidence="4 6" id="KW-0732">Signal</keyword>
<dbReference type="EMBL" id="JAHQCR010000072">
    <property type="protein sequence ID" value="MBU9723184.1"/>
    <property type="molecule type" value="Genomic_DNA"/>
</dbReference>
<organism evidence="8 9">
    <name type="scientific">Evansella alkalicola</name>
    <dbReference type="NCBI Taxonomy" id="745819"/>
    <lineage>
        <taxon>Bacteria</taxon>
        <taxon>Bacillati</taxon>
        <taxon>Bacillota</taxon>
        <taxon>Bacilli</taxon>
        <taxon>Bacillales</taxon>
        <taxon>Bacillaceae</taxon>
        <taxon>Evansella</taxon>
    </lineage>
</organism>
<evidence type="ECO:0000313" key="8">
    <source>
        <dbReference type="EMBL" id="MBU9723184.1"/>
    </source>
</evidence>
<dbReference type="PROSITE" id="PS51257">
    <property type="entry name" value="PROKAR_LIPOPROTEIN"/>
    <property type="match status" value="1"/>
</dbReference>
<feature type="domain" description="Solute-binding protein family 5" evidence="7">
    <location>
        <begin position="111"/>
        <end position="471"/>
    </location>
</feature>
<proteinExistence type="inferred from homology"/>
<evidence type="ECO:0000256" key="4">
    <source>
        <dbReference type="ARBA" id="ARBA00022729"/>
    </source>
</evidence>
<evidence type="ECO:0000256" key="1">
    <source>
        <dbReference type="ARBA" id="ARBA00004196"/>
    </source>
</evidence>